<proteinExistence type="predicted"/>
<reference evidence="2 3" key="1">
    <citation type="submission" date="2024-06" db="EMBL/GenBank/DDBJ databases">
        <title>The Natural Products Discovery Center: Release of the First 8490 Sequenced Strains for Exploring Actinobacteria Biosynthetic Diversity.</title>
        <authorList>
            <person name="Kalkreuter E."/>
            <person name="Kautsar S.A."/>
            <person name="Yang D."/>
            <person name="Bader C.D."/>
            <person name="Teijaro C.N."/>
            <person name="Fluegel L."/>
            <person name="Davis C.M."/>
            <person name="Simpson J.R."/>
            <person name="Lauterbach L."/>
            <person name="Steele A.D."/>
            <person name="Gui C."/>
            <person name="Meng S."/>
            <person name="Li G."/>
            <person name="Viehrig K."/>
            <person name="Ye F."/>
            <person name="Su P."/>
            <person name="Kiefer A.F."/>
            <person name="Nichols A."/>
            <person name="Cepeda A.J."/>
            <person name="Yan W."/>
            <person name="Fan B."/>
            <person name="Jiang Y."/>
            <person name="Adhikari A."/>
            <person name="Zheng C.-J."/>
            <person name="Schuster L."/>
            <person name="Cowan T.M."/>
            <person name="Smanski M.J."/>
            <person name="Chevrette M.G."/>
            <person name="De Carvalho L.P.S."/>
            <person name="Shen B."/>
        </authorList>
    </citation>
    <scope>NUCLEOTIDE SEQUENCE [LARGE SCALE GENOMIC DNA]</scope>
    <source>
        <strain evidence="2 3">NPDC001694</strain>
    </source>
</reference>
<evidence type="ECO:0000313" key="3">
    <source>
        <dbReference type="Proteomes" id="UP001490365"/>
    </source>
</evidence>
<dbReference type="EMBL" id="JBEOZM010000036">
    <property type="protein sequence ID" value="MER6273808.1"/>
    <property type="molecule type" value="Genomic_DNA"/>
</dbReference>
<feature type="region of interest" description="Disordered" evidence="1">
    <location>
        <begin position="1"/>
        <end position="25"/>
    </location>
</feature>
<keyword evidence="3" id="KW-1185">Reference proteome</keyword>
<gene>
    <name evidence="2" type="ORF">ABT211_42110</name>
</gene>
<evidence type="ECO:0000313" key="2">
    <source>
        <dbReference type="EMBL" id="MER6273808.1"/>
    </source>
</evidence>
<comment type="caution">
    <text evidence="2">The sequence shown here is derived from an EMBL/GenBank/DDBJ whole genome shotgun (WGS) entry which is preliminary data.</text>
</comment>
<dbReference type="Proteomes" id="UP001490365">
    <property type="component" value="Unassembled WGS sequence"/>
</dbReference>
<organism evidence="2 3">
    <name type="scientific">Streptomyces sp. 900105755</name>
    <dbReference type="NCBI Taxonomy" id="3154389"/>
    <lineage>
        <taxon>Bacteria</taxon>
        <taxon>Bacillati</taxon>
        <taxon>Actinomycetota</taxon>
        <taxon>Actinomycetes</taxon>
        <taxon>Kitasatosporales</taxon>
        <taxon>Streptomycetaceae</taxon>
        <taxon>Streptomyces</taxon>
    </lineage>
</organism>
<sequence>MQARGCEKEVGHGLADGENAAPNSSPGRGLLRFRCDFARPLGGWPVAATLWARVPPADLPEIGHALVRLPETRNCAAVRGPHNLVLQASLHSVSDVLRLETQLATAHPSLDIVDRVIALRQDRLMGRLRDPHGRSVGIVPPDFWSEPEM</sequence>
<name>A0ABV1TUV6_9ACTN</name>
<accession>A0ABV1TUV6</accession>
<dbReference type="RefSeq" id="WP_351962043.1">
    <property type="nucleotide sequence ID" value="NZ_JBEOZM010000036.1"/>
</dbReference>
<protein>
    <submittedName>
        <fullName evidence="2">Uncharacterized protein</fullName>
    </submittedName>
</protein>
<evidence type="ECO:0000256" key="1">
    <source>
        <dbReference type="SAM" id="MobiDB-lite"/>
    </source>
</evidence>
<feature type="compositionally biased region" description="Basic and acidic residues" evidence="1">
    <location>
        <begin position="1"/>
        <end position="11"/>
    </location>
</feature>